<gene>
    <name evidence="3" type="ORF">ACFOOQ_12770</name>
</gene>
<dbReference type="EMBL" id="JBHRYJ010000002">
    <property type="protein sequence ID" value="MFC3676422.1"/>
    <property type="molecule type" value="Genomic_DNA"/>
</dbReference>
<dbReference type="PANTHER" id="PTHR23131">
    <property type="entry name" value="ENDORIBONUCLEASE LACTB2"/>
    <property type="match status" value="1"/>
</dbReference>
<keyword evidence="4" id="KW-1185">Reference proteome</keyword>
<dbReference type="InterPro" id="IPR048933">
    <property type="entry name" value="B_lactamase-like_C"/>
</dbReference>
<sequence>MSEAQENAPAAPGIDGTPTADNPASLTYPFEGRPGDAEVMEMRPGVLWLRMPVPIPGLDYINLWLIADGAGWTLVDTGFRSSKLQAIWEQVFERHLDGKPITRIICTHFHPDHLGLAGWLQERWNAPLWMTHGEWTFGRMLELEAAPEVPSEVIAFYHAIGFDAGQIETLKTRGFGNFRKAVSPIPRAFHRITEGRAIRIGEHDWQVIVGRGHSPEHACLYAPALNLLISGDQVLPRISPHIGVYPGEPEAGPLTQYLDSFAKFADLPADLLVLPAHGDPFVGLHIRIDMLRRHHQVRLEALMNALHRPHTVPETLPLLFRRDVSEHMTLAAGEALAHLHHLMHEGTVTRGQNQAGVWEFQRSDRPVRDAAQ</sequence>
<evidence type="ECO:0000256" key="1">
    <source>
        <dbReference type="SAM" id="MobiDB-lite"/>
    </source>
</evidence>
<dbReference type="PANTHER" id="PTHR23131:SF4">
    <property type="entry name" value="METALLO-BETA-LACTAMASE SUPERFAMILY POTEIN"/>
    <property type="match status" value="1"/>
</dbReference>
<evidence type="ECO:0000259" key="2">
    <source>
        <dbReference type="SMART" id="SM00849"/>
    </source>
</evidence>
<dbReference type="InterPro" id="IPR001279">
    <property type="entry name" value="Metallo-B-lactamas"/>
</dbReference>
<dbReference type="Pfam" id="PF00753">
    <property type="entry name" value="Lactamase_B"/>
    <property type="match status" value="1"/>
</dbReference>
<protein>
    <submittedName>
        <fullName evidence="3">MBL fold metallo-hydrolase</fullName>
    </submittedName>
</protein>
<dbReference type="InterPro" id="IPR036866">
    <property type="entry name" value="RibonucZ/Hydroxyglut_hydro"/>
</dbReference>
<comment type="caution">
    <text evidence="3">The sequence shown here is derived from an EMBL/GenBank/DDBJ whole genome shotgun (WGS) entry which is preliminary data.</text>
</comment>
<dbReference type="InterPro" id="IPR036388">
    <property type="entry name" value="WH-like_DNA-bd_sf"/>
</dbReference>
<dbReference type="Proteomes" id="UP001595711">
    <property type="component" value="Unassembled WGS sequence"/>
</dbReference>
<evidence type="ECO:0000313" key="3">
    <source>
        <dbReference type="EMBL" id="MFC3676422.1"/>
    </source>
</evidence>
<evidence type="ECO:0000313" key="4">
    <source>
        <dbReference type="Proteomes" id="UP001595711"/>
    </source>
</evidence>
<proteinExistence type="predicted"/>
<dbReference type="Pfam" id="PF21221">
    <property type="entry name" value="B_lactamase-like_C"/>
    <property type="match status" value="1"/>
</dbReference>
<reference evidence="4" key="1">
    <citation type="journal article" date="2019" name="Int. J. Syst. Evol. Microbiol.">
        <title>The Global Catalogue of Microorganisms (GCM) 10K type strain sequencing project: providing services to taxonomists for standard genome sequencing and annotation.</title>
        <authorList>
            <consortium name="The Broad Institute Genomics Platform"/>
            <consortium name="The Broad Institute Genome Sequencing Center for Infectious Disease"/>
            <person name="Wu L."/>
            <person name="Ma J."/>
        </authorList>
    </citation>
    <scope>NUCLEOTIDE SEQUENCE [LARGE SCALE GENOMIC DNA]</scope>
    <source>
        <strain evidence="4">KCTC 42182</strain>
    </source>
</reference>
<dbReference type="SMART" id="SM00849">
    <property type="entry name" value="Lactamase_B"/>
    <property type="match status" value="1"/>
</dbReference>
<feature type="domain" description="Metallo-beta-lactamase" evidence="2">
    <location>
        <begin position="60"/>
        <end position="277"/>
    </location>
</feature>
<dbReference type="RefSeq" id="WP_379727007.1">
    <property type="nucleotide sequence ID" value="NZ_JBHRYJ010000002.1"/>
</dbReference>
<dbReference type="InterPro" id="IPR050662">
    <property type="entry name" value="Sec-metab_biosynth-thioest"/>
</dbReference>
<dbReference type="SUPFAM" id="SSF56281">
    <property type="entry name" value="Metallo-hydrolase/oxidoreductase"/>
    <property type="match status" value="1"/>
</dbReference>
<accession>A0ABV7VI29</accession>
<dbReference type="Gene3D" id="3.60.15.10">
    <property type="entry name" value="Ribonuclease Z/Hydroxyacylglutathione hydrolase-like"/>
    <property type="match status" value="1"/>
</dbReference>
<organism evidence="3 4">
    <name type="scientific">Ferrovibrio xuzhouensis</name>
    <dbReference type="NCBI Taxonomy" id="1576914"/>
    <lineage>
        <taxon>Bacteria</taxon>
        <taxon>Pseudomonadati</taxon>
        <taxon>Pseudomonadota</taxon>
        <taxon>Alphaproteobacteria</taxon>
        <taxon>Rhodospirillales</taxon>
        <taxon>Rhodospirillaceae</taxon>
        <taxon>Ferrovibrio</taxon>
    </lineage>
</organism>
<dbReference type="Gene3D" id="1.10.10.10">
    <property type="entry name" value="Winged helix-like DNA-binding domain superfamily/Winged helix DNA-binding domain"/>
    <property type="match status" value="1"/>
</dbReference>
<name>A0ABV7VI29_9PROT</name>
<feature type="region of interest" description="Disordered" evidence="1">
    <location>
        <begin position="1"/>
        <end position="32"/>
    </location>
</feature>